<evidence type="ECO:0000313" key="4">
    <source>
        <dbReference type="EMBL" id="MEU5713104.1"/>
    </source>
</evidence>
<dbReference type="Pfam" id="PF25023">
    <property type="entry name" value="TEN_YD-shell"/>
    <property type="match status" value="1"/>
</dbReference>
<organism evidence="4 5">
    <name type="scientific">Streptomyces flaveolus</name>
    <dbReference type="NCBI Taxonomy" id="67297"/>
    <lineage>
        <taxon>Bacteria</taxon>
        <taxon>Bacillati</taxon>
        <taxon>Actinomycetota</taxon>
        <taxon>Actinomycetes</taxon>
        <taxon>Kitasatosporales</taxon>
        <taxon>Streptomycetaceae</taxon>
        <taxon>Streptomyces</taxon>
    </lineage>
</organism>
<reference evidence="4 5" key="1">
    <citation type="submission" date="2024-06" db="EMBL/GenBank/DDBJ databases">
        <title>The Natural Products Discovery Center: Release of the First 8490 Sequenced Strains for Exploring Actinobacteria Biosynthetic Diversity.</title>
        <authorList>
            <person name="Kalkreuter E."/>
            <person name="Kautsar S.A."/>
            <person name="Yang D."/>
            <person name="Bader C.D."/>
            <person name="Teijaro C.N."/>
            <person name="Fluegel L."/>
            <person name="Davis C.M."/>
            <person name="Simpson J.R."/>
            <person name="Lauterbach L."/>
            <person name="Steele A.D."/>
            <person name="Gui C."/>
            <person name="Meng S."/>
            <person name="Li G."/>
            <person name="Viehrig K."/>
            <person name="Ye F."/>
            <person name="Su P."/>
            <person name="Kiefer A.F."/>
            <person name="Nichols A."/>
            <person name="Cepeda A.J."/>
            <person name="Yan W."/>
            <person name="Fan B."/>
            <person name="Jiang Y."/>
            <person name="Adhikari A."/>
            <person name="Zheng C.-J."/>
            <person name="Schuster L."/>
            <person name="Cowan T.M."/>
            <person name="Smanski M.J."/>
            <person name="Chevrette M.G."/>
            <person name="De Carvalho L.P.S."/>
            <person name="Shen B."/>
        </authorList>
    </citation>
    <scope>NUCLEOTIDE SEQUENCE [LARGE SCALE GENOMIC DNA]</scope>
    <source>
        <strain evidence="4 5">NPDC020594</strain>
    </source>
</reference>
<evidence type="ECO:0000256" key="1">
    <source>
        <dbReference type="ARBA" id="ARBA00022737"/>
    </source>
</evidence>
<dbReference type="InterPro" id="IPR031325">
    <property type="entry name" value="RHS_repeat"/>
</dbReference>
<keyword evidence="5" id="KW-1185">Reference proteome</keyword>
<dbReference type="PANTHER" id="PTHR32305">
    <property type="match status" value="1"/>
</dbReference>
<dbReference type="InterPro" id="IPR006530">
    <property type="entry name" value="YD"/>
</dbReference>
<dbReference type="Proteomes" id="UP001551011">
    <property type="component" value="Unassembled WGS sequence"/>
</dbReference>
<dbReference type="EMBL" id="JBFAEG010000045">
    <property type="protein sequence ID" value="MEU5713104.1"/>
    <property type="molecule type" value="Genomic_DNA"/>
</dbReference>
<feature type="domain" description="DUF6531" evidence="2">
    <location>
        <begin position="37"/>
        <end position="107"/>
    </location>
</feature>
<dbReference type="PANTHER" id="PTHR32305:SF15">
    <property type="entry name" value="PROTEIN RHSA-RELATED"/>
    <property type="match status" value="1"/>
</dbReference>
<dbReference type="Gene3D" id="2.180.10.10">
    <property type="entry name" value="RHS repeat-associated core"/>
    <property type="match status" value="3"/>
</dbReference>
<feature type="domain" description="Teneurin-like YD-shell" evidence="3">
    <location>
        <begin position="541"/>
        <end position="817"/>
    </location>
</feature>
<dbReference type="InterPro" id="IPR056823">
    <property type="entry name" value="TEN-like_YD-shell"/>
</dbReference>
<keyword evidence="1" id="KW-0677">Repeat</keyword>
<sequence>MSLTEDVPAVRLPRPSPPPWLHGVRRFPLGDLTEIAVALADGELIVRQLELVVPGGEHPLRLVREYRSGRRDAEGFGPGWTFTAGPGVRREPTARAVTLVDARGRATVLHRDGAGRIVRALDPLGAEVAAYAYDAEGRLVRHRHASGLVTESRWDAEGRLAGIGVPGGEALVFSYGAGPAVRAVDWTGARSPVRLAFGYADGRTTVREPGGGETVYAFDPRGRLVGVTDPLGHETRQGWDADGRPVTLTDPLGAVLARTYDAQGRPTGLVLPTSARSRVGYDDPARPELPTELRDPAGNELLLEYDAGGRLAAARTPGAGGAFDRRTYHPEHGGIATLTRGNGAVTAFGYDRHGDLIAVEPPAPLGRTVYHRDALSRITAVTSGNGRRTGYRQDAAGRLTEVVDEDTGQPLIALAHDALGRVVRKSGPGWRYDFGWLATPAGSRLASAVRSAGGEREEIGAGYDAAGALTSLTTAAGTTRYALDAAGRTESVVTPAGRTARLTRDAAGRLTGIGFGRGAVRIRRDAAGRRTALTVTDGAGHTVLSVEYGYDSGGGADTDVLRRTVVDGEFTGYAYDGLKRLARAGRTEFGYDAAHHLVRLGDIRFTLNDAGQVTLFGETEFGYDGAGNFTEETNPTGSFTYSATHQTLTGVFGGRQVVDIAYDGLGQEVPRRITETTVDGRTVTHVLTHSQLGVVRVTDDGVPTDFVRDSDGTLLAVLTADGRHYWAVTDQQGSVLALLDEDGALAARYGYTAHGAVTASGPAAAVNPFRYRGAYQLLRSALVLDHHLYNGHWGRFTQPDPTGRQYAPYTFADNDPVNGGTWTRHDFWSVLARPHRPAAEVFLPRPPAPGAGAGGFTDALTGAAIETFTGAGPTPDQVPLIAGAAPSRTVHHA</sequence>
<dbReference type="Pfam" id="PF05593">
    <property type="entry name" value="RHS_repeat"/>
    <property type="match status" value="5"/>
</dbReference>
<evidence type="ECO:0000259" key="3">
    <source>
        <dbReference type="Pfam" id="PF25023"/>
    </source>
</evidence>
<dbReference type="Pfam" id="PF20148">
    <property type="entry name" value="DUF6531"/>
    <property type="match status" value="1"/>
</dbReference>
<evidence type="ECO:0000313" key="5">
    <source>
        <dbReference type="Proteomes" id="UP001551011"/>
    </source>
</evidence>
<dbReference type="RefSeq" id="WP_234337953.1">
    <property type="nucleotide sequence ID" value="NZ_JBEXDP010000049.1"/>
</dbReference>
<accession>A0ABV3AMB4</accession>
<evidence type="ECO:0000259" key="2">
    <source>
        <dbReference type="Pfam" id="PF20148"/>
    </source>
</evidence>
<protein>
    <submittedName>
        <fullName evidence="4">DUF6531 domain-containing protein</fullName>
    </submittedName>
</protein>
<dbReference type="NCBIfam" id="TIGR01643">
    <property type="entry name" value="YD_repeat_2x"/>
    <property type="match status" value="4"/>
</dbReference>
<dbReference type="InterPro" id="IPR050708">
    <property type="entry name" value="T6SS_VgrG/RHS"/>
</dbReference>
<dbReference type="InterPro" id="IPR045351">
    <property type="entry name" value="DUF6531"/>
</dbReference>
<gene>
    <name evidence="4" type="ORF">AB0H04_40890</name>
</gene>
<comment type="caution">
    <text evidence="4">The sequence shown here is derived from an EMBL/GenBank/DDBJ whole genome shotgun (WGS) entry which is preliminary data.</text>
</comment>
<name>A0ABV3AMB4_9ACTN</name>
<proteinExistence type="predicted"/>